<dbReference type="PROSITE" id="PS51192">
    <property type="entry name" value="HELICASE_ATP_BIND_1"/>
    <property type="match status" value="1"/>
</dbReference>
<evidence type="ECO:0000259" key="5">
    <source>
        <dbReference type="PROSITE" id="PS51194"/>
    </source>
</evidence>
<dbReference type="InterPro" id="IPR027417">
    <property type="entry name" value="P-loop_NTPase"/>
</dbReference>
<name>A0ABT9C9N5_9BACL</name>
<dbReference type="Pfam" id="PF04434">
    <property type="entry name" value="SWIM"/>
    <property type="match status" value="1"/>
</dbReference>
<dbReference type="InterPro" id="IPR038718">
    <property type="entry name" value="SNF2-like_sf"/>
</dbReference>
<dbReference type="EC" id="3.6.4.-" evidence="6"/>
<dbReference type="InterPro" id="IPR001650">
    <property type="entry name" value="Helicase_C-like"/>
</dbReference>
<feature type="domain" description="Helicase ATP-binding" evidence="4">
    <location>
        <begin position="658"/>
        <end position="821"/>
    </location>
</feature>
<keyword evidence="2" id="KW-0479">Metal-binding</keyword>
<evidence type="ECO:0000313" key="6">
    <source>
        <dbReference type="EMBL" id="MDO7905590.1"/>
    </source>
</evidence>
<dbReference type="SMART" id="SM00490">
    <property type="entry name" value="HELICc"/>
    <property type="match status" value="1"/>
</dbReference>
<feature type="domain" description="SWIM-type" evidence="3">
    <location>
        <begin position="57"/>
        <end position="94"/>
    </location>
</feature>
<feature type="domain" description="Helicase C-terminal" evidence="5">
    <location>
        <begin position="931"/>
        <end position="1091"/>
    </location>
</feature>
<keyword evidence="2" id="KW-0863">Zinc-finger</keyword>
<sequence length="1098" mass="125202">MSFRLTRRVIKLLCGPAHFATGERYCLNRKISFQIYDAANGRFAAEVKFGRQMTDQIHVTLDQHGDVQASCSCGLARTASGYCQHIAAVLLAVHDQENFGDEPVKAYAPSPLDAAPPAGEQARAFSSRSRTTQADAVLELFSSLKKPSISDHHLQLRQPLKVEFICQPYSYREDRWMFGIEIKAGPQRLYIVQNIREFLRAIETGKPYVFTRQFTYDPRLHNFTARDEAVLKQLIQSALNERLYRETVTSRNTAKSAGGERMLLIPPAAWERLLPELTDAPSSSFEHEGKFSQEVVLSYEPLPLRYEFSESEAEGFQLHIEGLDAITVMTDYQIIIANAKLYRAAAEHCRRLSELQSVAGRSPRRSIPLTPEQMQPFMDKVVPELMKMGRVQISQSVSERMVHHPLQARLYLDRIKSRLLAGLEFQYGDLVLNPLEENPRQHGEHRILVRDGQKEQQILQLMETASFGRTEAGYFMESEDAEFDFLYHTLPQLEKLMQVYATTAVKNRLYSSLAPPKVRINLDQRRNDWLEFSFQLDGIPEKEIKLVIQSLMEKRRYYRMANGALMPLETEDMQNIVHMMNELGIRKSELGNGTLHIPVVRGLHLLEEPLDGRAIEMEPAVEALLQELKQPALSAFPVPEQLQPILREYQVHGYQWMKTLARYKFGGILADDMGLGKTLQSITYLASVLDDIRASGQPALIVCPSSLVYNWQQELKKFTPHINAVVYDGGLTERRSAVRRAEHRDVVITSYPLLRMDAEFFAEYHFHTVFLDEAQTFKNHTTQTAQAVRSIQGDQRFALTGTPVENALEELWSIFHVILPVLFPGRKAFSEMPRSQIAAMIRPFLLRRLKTDVLKDLPDKIETVQATELLPEQKKLYAAYLARLRHETLKHLDEEGFQKTRIKILAGLTRLRQLCCHPALFVEGYSGTSAKFEQLMELIEECRSAGKRMLIFSQFTGMLGIISRELGFKGIPHFYLDGSTPSAERVEMCDRFNQGEHELFLISLKAGGTGLNLTGADTVILYDLWWNPAVEQQAADRAHRMGQTNVVQVIRMITHGTVEDKMYELQQSKKNLIEEVIAPGEESQSSLTEEEIRSILSI</sequence>
<dbReference type="RefSeq" id="WP_305022795.1">
    <property type="nucleotide sequence ID" value="NZ_JAUQTB010000002.1"/>
</dbReference>
<dbReference type="SMART" id="SM00487">
    <property type="entry name" value="DEXDc"/>
    <property type="match status" value="1"/>
</dbReference>
<evidence type="ECO:0000259" key="4">
    <source>
        <dbReference type="PROSITE" id="PS51192"/>
    </source>
</evidence>
<comment type="caution">
    <text evidence="6">The sequence shown here is derived from an EMBL/GenBank/DDBJ whole genome shotgun (WGS) entry which is preliminary data.</text>
</comment>
<dbReference type="PANTHER" id="PTHR10799">
    <property type="entry name" value="SNF2/RAD54 HELICASE FAMILY"/>
    <property type="match status" value="1"/>
</dbReference>
<keyword evidence="1 6" id="KW-0378">Hydrolase</keyword>
<dbReference type="Gene3D" id="3.40.50.10810">
    <property type="entry name" value="Tandem AAA-ATPase domain"/>
    <property type="match status" value="1"/>
</dbReference>
<evidence type="ECO:0000259" key="3">
    <source>
        <dbReference type="PROSITE" id="PS50966"/>
    </source>
</evidence>
<dbReference type="Gene3D" id="3.40.50.300">
    <property type="entry name" value="P-loop containing nucleotide triphosphate hydrolases"/>
    <property type="match status" value="1"/>
</dbReference>
<reference evidence="6 7" key="1">
    <citation type="submission" date="2023-07" db="EMBL/GenBank/DDBJ databases">
        <title>Paenibacillus sp. JX-17 nov. isolated from soil.</title>
        <authorList>
            <person name="Wan Y."/>
            <person name="Liu B."/>
        </authorList>
    </citation>
    <scope>NUCLEOTIDE SEQUENCE [LARGE SCALE GENOMIC DNA]</scope>
    <source>
        <strain evidence="6 7">JX-17</strain>
    </source>
</reference>
<dbReference type="GO" id="GO:0016787">
    <property type="term" value="F:hydrolase activity"/>
    <property type="evidence" value="ECO:0007669"/>
    <property type="project" value="UniProtKB-KW"/>
</dbReference>
<protein>
    <submittedName>
        <fullName evidence="6">DEAD/DEAH box helicase</fullName>
        <ecNumber evidence="6">3.6.4.-</ecNumber>
    </submittedName>
</protein>
<dbReference type="CDD" id="cd18793">
    <property type="entry name" value="SF2_C_SNF"/>
    <property type="match status" value="1"/>
</dbReference>
<evidence type="ECO:0000256" key="1">
    <source>
        <dbReference type="ARBA" id="ARBA00022801"/>
    </source>
</evidence>
<accession>A0ABT9C9N5</accession>
<evidence type="ECO:0000256" key="2">
    <source>
        <dbReference type="PROSITE-ProRule" id="PRU00325"/>
    </source>
</evidence>
<evidence type="ECO:0000313" key="7">
    <source>
        <dbReference type="Proteomes" id="UP001240171"/>
    </source>
</evidence>
<dbReference type="Pfam" id="PF00176">
    <property type="entry name" value="SNF2-rel_dom"/>
    <property type="match status" value="1"/>
</dbReference>
<organism evidence="6 7">
    <name type="scientific">Paenibacillus lacisoli</name>
    <dbReference type="NCBI Taxonomy" id="3064525"/>
    <lineage>
        <taxon>Bacteria</taxon>
        <taxon>Bacillati</taxon>
        <taxon>Bacillota</taxon>
        <taxon>Bacilli</taxon>
        <taxon>Bacillales</taxon>
        <taxon>Paenibacillaceae</taxon>
        <taxon>Paenibacillus</taxon>
    </lineage>
</organism>
<dbReference type="PROSITE" id="PS50966">
    <property type="entry name" value="ZF_SWIM"/>
    <property type="match status" value="1"/>
</dbReference>
<dbReference type="Pfam" id="PF00271">
    <property type="entry name" value="Helicase_C"/>
    <property type="match status" value="1"/>
</dbReference>
<dbReference type="PROSITE" id="PS51194">
    <property type="entry name" value="HELICASE_CTER"/>
    <property type="match status" value="1"/>
</dbReference>
<gene>
    <name evidence="6" type="ORF">Q5741_04090</name>
</gene>
<keyword evidence="6" id="KW-0547">Nucleotide-binding</keyword>
<dbReference type="InterPro" id="IPR049730">
    <property type="entry name" value="SNF2/RAD54-like_C"/>
</dbReference>
<keyword evidence="6" id="KW-0347">Helicase</keyword>
<keyword evidence="2" id="KW-0862">Zinc</keyword>
<dbReference type="GO" id="GO:0004386">
    <property type="term" value="F:helicase activity"/>
    <property type="evidence" value="ECO:0007669"/>
    <property type="project" value="UniProtKB-KW"/>
</dbReference>
<dbReference type="Pfam" id="PF08455">
    <property type="entry name" value="SNF2_assoc"/>
    <property type="match status" value="1"/>
</dbReference>
<keyword evidence="7" id="KW-1185">Reference proteome</keyword>
<dbReference type="Proteomes" id="UP001240171">
    <property type="component" value="Unassembled WGS sequence"/>
</dbReference>
<dbReference type="EMBL" id="JAUQTB010000002">
    <property type="protein sequence ID" value="MDO7905590.1"/>
    <property type="molecule type" value="Genomic_DNA"/>
</dbReference>
<dbReference type="InterPro" id="IPR013663">
    <property type="entry name" value="Helicase_SWF/SNF/SWI_bac"/>
</dbReference>
<dbReference type="InterPro" id="IPR007527">
    <property type="entry name" value="Znf_SWIM"/>
</dbReference>
<keyword evidence="6" id="KW-0067">ATP-binding</keyword>
<dbReference type="InterPro" id="IPR000330">
    <property type="entry name" value="SNF2_N"/>
</dbReference>
<proteinExistence type="predicted"/>
<dbReference type="InterPro" id="IPR014001">
    <property type="entry name" value="Helicase_ATP-bd"/>
</dbReference>
<dbReference type="SUPFAM" id="SSF52540">
    <property type="entry name" value="P-loop containing nucleoside triphosphate hydrolases"/>
    <property type="match status" value="2"/>
</dbReference>